<organism evidence="3 4">
    <name type="scientific">Catenulispora acidiphila (strain DSM 44928 / JCM 14897 / NBRC 102108 / NRRL B-24433 / ID139908)</name>
    <dbReference type="NCBI Taxonomy" id="479433"/>
    <lineage>
        <taxon>Bacteria</taxon>
        <taxon>Bacillati</taxon>
        <taxon>Actinomycetota</taxon>
        <taxon>Actinomycetes</taxon>
        <taxon>Catenulisporales</taxon>
        <taxon>Catenulisporaceae</taxon>
        <taxon>Catenulispora</taxon>
    </lineage>
</organism>
<dbReference type="Pfam" id="PF06724">
    <property type="entry name" value="DUF1206"/>
    <property type="match status" value="3"/>
</dbReference>
<proteinExistence type="predicted"/>
<feature type="transmembrane region" description="Helical" evidence="1">
    <location>
        <begin position="114"/>
        <end position="131"/>
    </location>
</feature>
<evidence type="ECO:0000313" key="3">
    <source>
        <dbReference type="EMBL" id="ACU71589.1"/>
    </source>
</evidence>
<feature type="domain" description="DUF1206" evidence="2">
    <location>
        <begin position="31"/>
        <end position="98"/>
    </location>
</feature>
<dbReference type="HOGENOM" id="CLU_073530_1_0_11"/>
<keyword evidence="4" id="KW-1185">Reference proteome</keyword>
<feature type="transmembrane region" description="Helical" evidence="1">
    <location>
        <begin position="38"/>
        <end position="56"/>
    </location>
</feature>
<dbReference type="OrthoDB" id="4552598at2"/>
<feature type="transmembrane region" description="Helical" evidence="1">
    <location>
        <begin position="76"/>
        <end position="94"/>
    </location>
</feature>
<protein>
    <recommendedName>
        <fullName evidence="2">DUF1206 domain-containing protein</fullName>
    </recommendedName>
</protein>
<evidence type="ECO:0000313" key="4">
    <source>
        <dbReference type="Proteomes" id="UP000000851"/>
    </source>
</evidence>
<sequence length="279" mass="30004">MAMNSMAGRRRSARSRTEASAAHWLNALARVGFVARGVIYFLIGLLALAIATGKAAPQADRVGALQFIAGQSYGKPLLWALTVGLAAMALWRFAQVFFGIRRHSRQHGEEAQSFARGLIYAVFFVGTLHYAQGSGLPKNSGQQSRDFTAQAMTHSGGRVLVVVVGLVIAAIGLYMLWNGLTHRFLKDLRTASMSRRARTVVTWLGTVGNIARGLLFGALGGFMIDAGLSYKPNEAKGTDAVLRSFAHTAVGPALLIAVAVGLVVFGLFSMCEARWHRDL</sequence>
<dbReference type="eggNOG" id="ENOG502Z854">
    <property type="taxonomic scope" value="Bacteria"/>
</dbReference>
<dbReference type="InParanoid" id="C7PZD2"/>
<evidence type="ECO:0000259" key="2">
    <source>
        <dbReference type="Pfam" id="PF06724"/>
    </source>
</evidence>
<dbReference type="EMBL" id="CP001700">
    <property type="protein sequence ID" value="ACU71589.1"/>
    <property type="molecule type" value="Genomic_DNA"/>
</dbReference>
<dbReference type="KEGG" id="cai:Caci_2673"/>
<accession>C7PZD2</accession>
<feature type="domain" description="DUF1206" evidence="2">
    <location>
        <begin position="207"/>
        <end position="275"/>
    </location>
</feature>
<name>C7PZD2_CATAD</name>
<feature type="transmembrane region" description="Helical" evidence="1">
    <location>
        <begin position="200"/>
        <end position="224"/>
    </location>
</feature>
<keyword evidence="1" id="KW-1133">Transmembrane helix</keyword>
<evidence type="ECO:0000256" key="1">
    <source>
        <dbReference type="SAM" id="Phobius"/>
    </source>
</evidence>
<keyword evidence="1" id="KW-0472">Membrane</keyword>
<dbReference type="AlphaFoldDB" id="C7PZD2"/>
<keyword evidence="1" id="KW-0812">Transmembrane</keyword>
<dbReference type="InterPro" id="IPR009597">
    <property type="entry name" value="DUF1206"/>
</dbReference>
<dbReference type="RefSeq" id="WP_012786882.1">
    <property type="nucleotide sequence ID" value="NC_013131.1"/>
</dbReference>
<feature type="transmembrane region" description="Helical" evidence="1">
    <location>
        <begin position="244"/>
        <end position="268"/>
    </location>
</feature>
<feature type="transmembrane region" description="Helical" evidence="1">
    <location>
        <begin position="159"/>
        <end position="180"/>
    </location>
</feature>
<gene>
    <name evidence="3" type="ordered locus">Caci_2673</name>
</gene>
<dbReference type="STRING" id="479433.Caci_2673"/>
<reference evidence="3 4" key="1">
    <citation type="journal article" date="2009" name="Stand. Genomic Sci.">
        <title>Complete genome sequence of Catenulispora acidiphila type strain (ID 139908).</title>
        <authorList>
            <person name="Copeland A."/>
            <person name="Lapidus A."/>
            <person name="Glavina Del Rio T."/>
            <person name="Nolan M."/>
            <person name="Lucas S."/>
            <person name="Chen F."/>
            <person name="Tice H."/>
            <person name="Cheng J.F."/>
            <person name="Bruce D."/>
            <person name="Goodwin L."/>
            <person name="Pitluck S."/>
            <person name="Mikhailova N."/>
            <person name="Pati A."/>
            <person name="Ivanova N."/>
            <person name="Mavromatis K."/>
            <person name="Chen A."/>
            <person name="Palaniappan K."/>
            <person name="Chain P."/>
            <person name="Land M."/>
            <person name="Hauser L."/>
            <person name="Chang Y.J."/>
            <person name="Jeffries C.D."/>
            <person name="Chertkov O."/>
            <person name="Brettin T."/>
            <person name="Detter J.C."/>
            <person name="Han C."/>
            <person name="Ali Z."/>
            <person name="Tindall B.J."/>
            <person name="Goker M."/>
            <person name="Bristow J."/>
            <person name="Eisen J.A."/>
            <person name="Markowitz V."/>
            <person name="Hugenholtz P."/>
            <person name="Kyrpides N.C."/>
            <person name="Klenk H.P."/>
        </authorList>
    </citation>
    <scope>NUCLEOTIDE SEQUENCE [LARGE SCALE GENOMIC DNA]</scope>
    <source>
        <strain evidence="4">DSM 44928 / JCM 14897 / NBRC 102108 / NRRL B-24433 / ID139908</strain>
    </source>
</reference>
<feature type="domain" description="DUF1206" evidence="2">
    <location>
        <begin position="113"/>
        <end position="181"/>
    </location>
</feature>
<dbReference type="Proteomes" id="UP000000851">
    <property type="component" value="Chromosome"/>
</dbReference>